<keyword evidence="9" id="KW-0812">Transmembrane</keyword>
<keyword evidence="9" id="KW-0472">Membrane</keyword>
<protein>
    <recommendedName>
        <fullName evidence="12">Polygalacturonase</fullName>
    </recommendedName>
</protein>
<feature type="non-terminal residue" evidence="10">
    <location>
        <position position="154"/>
    </location>
</feature>
<evidence type="ECO:0000256" key="1">
    <source>
        <dbReference type="ARBA" id="ARBA00004191"/>
    </source>
</evidence>
<evidence type="ECO:0008006" key="12">
    <source>
        <dbReference type="Google" id="ProtNLM"/>
    </source>
</evidence>
<keyword evidence="4" id="KW-0964">Secreted</keyword>
<keyword evidence="11" id="KW-1185">Reference proteome</keyword>
<evidence type="ECO:0000313" key="11">
    <source>
        <dbReference type="Proteomes" id="UP001190926"/>
    </source>
</evidence>
<keyword evidence="5 8" id="KW-0378">Hydrolase</keyword>
<dbReference type="AlphaFoldDB" id="A0AAD4NX98"/>
<proteinExistence type="inferred from homology"/>
<keyword evidence="3" id="KW-0134">Cell wall</keyword>
<dbReference type="PANTHER" id="PTHR31375">
    <property type="match status" value="1"/>
</dbReference>
<evidence type="ECO:0000256" key="2">
    <source>
        <dbReference type="ARBA" id="ARBA00008834"/>
    </source>
</evidence>
<comment type="caution">
    <text evidence="10">The sequence shown here is derived from an EMBL/GenBank/DDBJ whole genome shotgun (WGS) entry which is preliminary data.</text>
</comment>
<reference evidence="10 11" key="1">
    <citation type="journal article" date="2021" name="Nat. Commun.">
        <title>Incipient diploidization of the medicinal plant Perilla within 10,000 years.</title>
        <authorList>
            <person name="Zhang Y."/>
            <person name="Shen Q."/>
            <person name="Leng L."/>
            <person name="Zhang D."/>
            <person name="Chen S."/>
            <person name="Shi Y."/>
            <person name="Ning Z."/>
            <person name="Chen S."/>
        </authorList>
    </citation>
    <scope>NUCLEOTIDE SEQUENCE [LARGE SCALE GENOMIC DNA]</scope>
    <source>
        <strain evidence="11">cv. PC099</strain>
    </source>
</reference>
<feature type="transmembrane region" description="Helical" evidence="9">
    <location>
        <begin position="12"/>
        <end position="29"/>
    </location>
</feature>
<name>A0AAD4NX98_PERFH</name>
<evidence type="ECO:0000256" key="3">
    <source>
        <dbReference type="ARBA" id="ARBA00022512"/>
    </source>
</evidence>
<dbReference type="InterPro" id="IPR000743">
    <property type="entry name" value="Glyco_hydro_28"/>
</dbReference>
<keyword evidence="7" id="KW-0961">Cell wall biogenesis/degradation</keyword>
<dbReference type="InterPro" id="IPR011050">
    <property type="entry name" value="Pectin_lyase_fold/virulence"/>
</dbReference>
<gene>
    <name evidence="10" type="ORF">C2S53_005513</name>
</gene>
<comment type="subcellular location">
    <subcellularLocation>
        <location evidence="1">Secreted</location>
        <location evidence="1">Cell wall</location>
    </subcellularLocation>
</comment>
<evidence type="ECO:0000256" key="6">
    <source>
        <dbReference type="ARBA" id="ARBA00023295"/>
    </source>
</evidence>
<dbReference type="Pfam" id="PF00295">
    <property type="entry name" value="Glyco_hydro_28"/>
    <property type="match status" value="1"/>
</dbReference>
<dbReference type="InterPro" id="IPR012334">
    <property type="entry name" value="Pectin_lyas_fold"/>
</dbReference>
<keyword evidence="9" id="KW-1133">Transmembrane helix</keyword>
<dbReference type="SUPFAM" id="SSF51126">
    <property type="entry name" value="Pectin lyase-like"/>
    <property type="match status" value="1"/>
</dbReference>
<keyword evidence="6 8" id="KW-0326">Glycosidase</keyword>
<dbReference type="GO" id="GO:0004650">
    <property type="term" value="F:polygalacturonase activity"/>
    <property type="evidence" value="ECO:0007669"/>
    <property type="project" value="InterPro"/>
</dbReference>
<evidence type="ECO:0000313" key="10">
    <source>
        <dbReference type="EMBL" id="KAH6756043.1"/>
    </source>
</evidence>
<dbReference type="GO" id="GO:0071555">
    <property type="term" value="P:cell wall organization"/>
    <property type="evidence" value="ECO:0007669"/>
    <property type="project" value="UniProtKB-KW"/>
</dbReference>
<dbReference type="Gene3D" id="2.160.20.10">
    <property type="entry name" value="Single-stranded right-handed beta-helix, Pectin lyase-like"/>
    <property type="match status" value="1"/>
</dbReference>
<evidence type="ECO:0000256" key="9">
    <source>
        <dbReference type="SAM" id="Phobius"/>
    </source>
</evidence>
<evidence type="ECO:0000256" key="7">
    <source>
        <dbReference type="ARBA" id="ARBA00023316"/>
    </source>
</evidence>
<evidence type="ECO:0000256" key="8">
    <source>
        <dbReference type="RuleBase" id="RU361169"/>
    </source>
</evidence>
<evidence type="ECO:0000256" key="5">
    <source>
        <dbReference type="ARBA" id="ARBA00022801"/>
    </source>
</evidence>
<dbReference type="Proteomes" id="UP001190926">
    <property type="component" value="Unassembled WGS sequence"/>
</dbReference>
<accession>A0AAD4NX98</accession>
<evidence type="ECO:0000256" key="4">
    <source>
        <dbReference type="ARBA" id="ARBA00022525"/>
    </source>
</evidence>
<sequence length="154" mass="16728">MTKLAAFSHRFFLVYISMQICIATSYNVVDFGAIPDGKTDSTSAFLKAWTAACNSDDEPTMLIPSGTFLVNSISFNGPCKNQMKLQISGTIVAPNSYKCFLSHQAWIKFHGVPRLLVVGGTIDAKGSNYWSCKTGGKTNCPYGAKSFTLQSCDD</sequence>
<dbReference type="EMBL" id="SDAM02029570">
    <property type="protein sequence ID" value="KAH6756043.1"/>
    <property type="molecule type" value="Genomic_DNA"/>
</dbReference>
<dbReference type="GO" id="GO:0005975">
    <property type="term" value="P:carbohydrate metabolic process"/>
    <property type="evidence" value="ECO:0007669"/>
    <property type="project" value="InterPro"/>
</dbReference>
<comment type="similarity">
    <text evidence="2 8">Belongs to the glycosyl hydrolase 28 family.</text>
</comment>
<organism evidence="10 11">
    <name type="scientific">Perilla frutescens var. hirtella</name>
    <name type="common">Perilla citriodora</name>
    <name type="synonym">Perilla setoyensis</name>
    <dbReference type="NCBI Taxonomy" id="608512"/>
    <lineage>
        <taxon>Eukaryota</taxon>
        <taxon>Viridiplantae</taxon>
        <taxon>Streptophyta</taxon>
        <taxon>Embryophyta</taxon>
        <taxon>Tracheophyta</taxon>
        <taxon>Spermatophyta</taxon>
        <taxon>Magnoliopsida</taxon>
        <taxon>eudicotyledons</taxon>
        <taxon>Gunneridae</taxon>
        <taxon>Pentapetalae</taxon>
        <taxon>asterids</taxon>
        <taxon>lamiids</taxon>
        <taxon>Lamiales</taxon>
        <taxon>Lamiaceae</taxon>
        <taxon>Nepetoideae</taxon>
        <taxon>Elsholtzieae</taxon>
        <taxon>Perilla</taxon>
    </lineage>
</organism>